<dbReference type="InterPro" id="IPR050572">
    <property type="entry name" value="Fe-S_Ferredoxin"/>
</dbReference>
<evidence type="ECO:0000256" key="1">
    <source>
        <dbReference type="ARBA" id="ARBA00022485"/>
    </source>
</evidence>
<dbReference type="SUPFAM" id="SSF54862">
    <property type="entry name" value="4Fe-4S ferredoxins"/>
    <property type="match status" value="1"/>
</dbReference>
<dbReference type="PANTHER" id="PTHR43687:SF1">
    <property type="entry name" value="FERREDOXIN III"/>
    <property type="match status" value="1"/>
</dbReference>
<dbReference type="PROSITE" id="PS51379">
    <property type="entry name" value="4FE4S_FER_2"/>
    <property type="match status" value="2"/>
</dbReference>
<dbReference type="OrthoDB" id="9810688at2"/>
<evidence type="ECO:0000256" key="4">
    <source>
        <dbReference type="ARBA" id="ARBA00023014"/>
    </source>
</evidence>
<keyword evidence="3" id="KW-0408">Iron</keyword>
<organism evidence="6 7">
    <name type="scientific">Desulfitobacterium dichloroeliminans (strain LMG P-21439 / DCA1)</name>
    <dbReference type="NCBI Taxonomy" id="871963"/>
    <lineage>
        <taxon>Bacteria</taxon>
        <taxon>Bacillati</taxon>
        <taxon>Bacillota</taxon>
        <taxon>Clostridia</taxon>
        <taxon>Eubacteriales</taxon>
        <taxon>Desulfitobacteriaceae</taxon>
        <taxon>Desulfitobacterium</taxon>
    </lineage>
</organism>
<dbReference type="GO" id="GO:0051539">
    <property type="term" value="F:4 iron, 4 sulfur cluster binding"/>
    <property type="evidence" value="ECO:0007669"/>
    <property type="project" value="UniProtKB-KW"/>
</dbReference>
<dbReference type="KEGG" id="ddl:Desdi_1496"/>
<dbReference type="AlphaFoldDB" id="L0F7J4"/>
<keyword evidence="4" id="KW-0411">Iron-sulfur</keyword>
<keyword evidence="1" id="KW-0004">4Fe-4S</keyword>
<dbReference type="Gene3D" id="3.30.70.20">
    <property type="match status" value="1"/>
</dbReference>
<accession>L0F7J4</accession>
<dbReference type="HOGENOM" id="CLU_139698_5_5_9"/>
<reference evidence="7" key="1">
    <citation type="submission" date="2012-02" db="EMBL/GenBank/DDBJ databases">
        <title>Complete sequence of Desulfitobacterium dichloroeliminans LMG P-21439.</title>
        <authorList>
            <person name="Lucas S."/>
            <person name="Han J."/>
            <person name="Lapidus A."/>
            <person name="Cheng J.-F."/>
            <person name="Goodwin L."/>
            <person name="Pitluck S."/>
            <person name="Peters L."/>
            <person name="Ovchinnikova G."/>
            <person name="Teshima H."/>
            <person name="Detter J.C."/>
            <person name="Han C."/>
            <person name="Tapia R."/>
            <person name="Land M."/>
            <person name="Hauser L."/>
            <person name="Kyrpides N."/>
            <person name="Ivanova N."/>
            <person name="Pagani I."/>
            <person name="Kruse T."/>
            <person name="de Vos W.M."/>
            <person name="Boon N."/>
            <person name="Smidt H."/>
            <person name="Woyke T."/>
        </authorList>
    </citation>
    <scope>NUCLEOTIDE SEQUENCE [LARGE SCALE GENOMIC DNA]</scope>
    <source>
        <strain evidence="7">LMG P-21439 / DCA1</strain>
    </source>
</reference>
<dbReference type="eggNOG" id="COG1143">
    <property type="taxonomic scope" value="Bacteria"/>
</dbReference>
<evidence type="ECO:0000256" key="3">
    <source>
        <dbReference type="ARBA" id="ARBA00023004"/>
    </source>
</evidence>
<evidence type="ECO:0000313" key="6">
    <source>
        <dbReference type="EMBL" id="AGA68990.1"/>
    </source>
</evidence>
<dbReference type="GO" id="GO:0046872">
    <property type="term" value="F:metal ion binding"/>
    <property type="evidence" value="ECO:0007669"/>
    <property type="project" value="UniProtKB-KW"/>
</dbReference>
<feature type="domain" description="4Fe-4S ferredoxin-type" evidence="5">
    <location>
        <begin position="1"/>
        <end position="30"/>
    </location>
</feature>
<dbReference type="Pfam" id="PF13237">
    <property type="entry name" value="Fer4_10"/>
    <property type="match status" value="1"/>
</dbReference>
<dbReference type="PROSITE" id="PS00198">
    <property type="entry name" value="4FE4S_FER_1"/>
    <property type="match status" value="1"/>
</dbReference>
<evidence type="ECO:0000256" key="2">
    <source>
        <dbReference type="ARBA" id="ARBA00022723"/>
    </source>
</evidence>
<evidence type="ECO:0000259" key="5">
    <source>
        <dbReference type="PROSITE" id="PS51379"/>
    </source>
</evidence>
<sequence length="71" mass="7986">MPPIINKEMCISCGKCYDVCPHDVFYNSVEGEVPVVSYPEECWHEAACVAECPVGAIKLRTPLQMMISYME</sequence>
<dbReference type="InterPro" id="IPR017900">
    <property type="entry name" value="4Fe4S_Fe_S_CS"/>
</dbReference>
<dbReference type="InterPro" id="IPR017896">
    <property type="entry name" value="4Fe4S_Fe-S-bd"/>
</dbReference>
<gene>
    <name evidence="6" type="ordered locus">Desdi_1496</name>
</gene>
<feature type="domain" description="4Fe-4S ferredoxin-type" evidence="5">
    <location>
        <begin position="32"/>
        <end position="62"/>
    </location>
</feature>
<dbReference type="RefSeq" id="WP_015261983.1">
    <property type="nucleotide sequence ID" value="NC_019903.1"/>
</dbReference>
<proteinExistence type="predicted"/>
<evidence type="ECO:0000313" key="7">
    <source>
        <dbReference type="Proteomes" id="UP000010797"/>
    </source>
</evidence>
<name>L0F7J4_DESDL</name>
<dbReference type="EMBL" id="CP003344">
    <property type="protein sequence ID" value="AGA68990.1"/>
    <property type="molecule type" value="Genomic_DNA"/>
</dbReference>
<protein>
    <submittedName>
        <fullName evidence="6">Ferredoxin</fullName>
    </submittedName>
</protein>
<dbReference type="STRING" id="871963.Desdi_1496"/>
<keyword evidence="7" id="KW-1185">Reference proteome</keyword>
<dbReference type="PANTHER" id="PTHR43687">
    <property type="entry name" value="ADENYLYLSULFATE REDUCTASE, BETA SUBUNIT"/>
    <property type="match status" value="1"/>
</dbReference>
<dbReference type="Proteomes" id="UP000010797">
    <property type="component" value="Chromosome"/>
</dbReference>
<keyword evidence="2" id="KW-0479">Metal-binding</keyword>